<dbReference type="EMBL" id="DYVE01000281">
    <property type="protein sequence ID" value="HJG29136.1"/>
    <property type="molecule type" value="Genomic_DNA"/>
</dbReference>
<dbReference type="AlphaFoldDB" id="A0A921IM07"/>
<reference evidence="3" key="2">
    <citation type="submission" date="2021-09" db="EMBL/GenBank/DDBJ databases">
        <authorList>
            <person name="Gilroy R."/>
        </authorList>
    </citation>
    <scope>NUCLEOTIDE SEQUENCE</scope>
    <source>
        <strain evidence="3">ChiBcec21-2208</strain>
    </source>
</reference>
<feature type="transmembrane region" description="Helical" evidence="1">
    <location>
        <begin position="73"/>
        <end position="106"/>
    </location>
</feature>
<feature type="transmembrane region" description="Helical" evidence="1">
    <location>
        <begin position="169"/>
        <end position="189"/>
    </location>
</feature>
<organism evidence="3 4">
    <name type="scientific">Subdoligranulum variabile</name>
    <dbReference type="NCBI Taxonomy" id="214851"/>
    <lineage>
        <taxon>Bacteria</taxon>
        <taxon>Bacillati</taxon>
        <taxon>Bacillota</taxon>
        <taxon>Clostridia</taxon>
        <taxon>Eubacteriales</taxon>
        <taxon>Oscillospiraceae</taxon>
        <taxon>Subdoligranulum</taxon>
    </lineage>
</organism>
<dbReference type="InterPro" id="IPR026870">
    <property type="entry name" value="Zinc_ribbon_dom"/>
</dbReference>
<gene>
    <name evidence="3" type="ORF">K8V20_10905</name>
</gene>
<comment type="caution">
    <text evidence="3">The sequence shown here is derived from an EMBL/GenBank/DDBJ whole genome shotgun (WGS) entry which is preliminary data.</text>
</comment>
<dbReference type="Proteomes" id="UP000782880">
    <property type="component" value="Unassembled WGS sequence"/>
</dbReference>
<protein>
    <submittedName>
        <fullName evidence="3">Zinc ribbon domain-containing protein</fullName>
    </submittedName>
</protein>
<evidence type="ECO:0000313" key="4">
    <source>
        <dbReference type="Proteomes" id="UP000782880"/>
    </source>
</evidence>
<sequence length="296" mass="32449">MFCTKCGAELPEGTKFCPACGTPTAAAGVASSTAPATPSPEAGAQSSEDPLARFWNSPKFGWAAVYFNRVLNYVYIGLGLLLLAYGWWAIALVLIIGGSVGAYSVLSRKYHRTHTKCPACGQRVKIGDATCKKCGASLPVQQVKPDTLQEAELEDSANGRFYSLKVKKITLLCTPLLIPFIIILFSVAGDSILGTPVYQIQNAVFSQYGSQTVEQVVDDNFRGPEWSSEKLDENSSIVYVEGYMPLYSEDVRLTFYYEDQGDGTFQYSINSVALLDSGEIYTDFWNIALFMELLYS</sequence>
<dbReference type="Pfam" id="PF13240">
    <property type="entry name" value="Zn_Ribbon_1"/>
    <property type="match status" value="1"/>
</dbReference>
<keyword evidence="1" id="KW-0472">Membrane</keyword>
<name>A0A921IM07_9FIRM</name>
<evidence type="ECO:0000313" key="3">
    <source>
        <dbReference type="EMBL" id="HJG29136.1"/>
    </source>
</evidence>
<reference evidence="3" key="1">
    <citation type="journal article" date="2021" name="PeerJ">
        <title>Extensive microbial diversity within the chicken gut microbiome revealed by metagenomics and culture.</title>
        <authorList>
            <person name="Gilroy R."/>
            <person name="Ravi A."/>
            <person name="Getino M."/>
            <person name="Pursley I."/>
            <person name="Horton D.L."/>
            <person name="Alikhan N.F."/>
            <person name="Baker D."/>
            <person name="Gharbi K."/>
            <person name="Hall N."/>
            <person name="Watson M."/>
            <person name="Adriaenssens E.M."/>
            <person name="Foster-Nyarko E."/>
            <person name="Jarju S."/>
            <person name="Secka A."/>
            <person name="Antonio M."/>
            <person name="Oren A."/>
            <person name="Chaudhuri R.R."/>
            <person name="La Ragione R."/>
            <person name="Hildebrand F."/>
            <person name="Pallen M.J."/>
        </authorList>
    </citation>
    <scope>NUCLEOTIDE SEQUENCE</scope>
    <source>
        <strain evidence="3">ChiBcec21-2208</strain>
    </source>
</reference>
<feature type="domain" description="Zinc-ribbon" evidence="2">
    <location>
        <begin position="2"/>
        <end position="23"/>
    </location>
</feature>
<keyword evidence="1" id="KW-0812">Transmembrane</keyword>
<accession>A0A921IM07</accession>
<keyword evidence="1" id="KW-1133">Transmembrane helix</keyword>
<evidence type="ECO:0000259" key="2">
    <source>
        <dbReference type="Pfam" id="PF13240"/>
    </source>
</evidence>
<evidence type="ECO:0000256" key="1">
    <source>
        <dbReference type="SAM" id="Phobius"/>
    </source>
</evidence>
<proteinExistence type="predicted"/>